<dbReference type="Proteomes" id="UP001292094">
    <property type="component" value="Unassembled WGS sequence"/>
</dbReference>
<evidence type="ECO:0000313" key="8">
    <source>
        <dbReference type="EMBL" id="KAK4301976.1"/>
    </source>
</evidence>
<keyword evidence="9" id="KW-1185">Reference proteome</keyword>
<dbReference type="Gene3D" id="1.10.20.10">
    <property type="entry name" value="Histone, subunit A"/>
    <property type="match status" value="1"/>
</dbReference>
<keyword evidence="7" id="KW-1133">Transmembrane helix</keyword>
<keyword evidence="4" id="KW-0804">Transcription</keyword>
<dbReference type="Pfam" id="PF02291">
    <property type="entry name" value="TFIID-31kDa"/>
    <property type="match status" value="1"/>
</dbReference>
<comment type="similarity">
    <text evidence="2">Belongs to the TAF9 family.</text>
</comment>
<dbReference type="InterPro" id="IPR009072">
    <property type="entry name" value="Histone-fold"/>
</dbReference>
<keyword evidence="7" id="KW-0472">Membrane</keyword>
<evidence type="ECO:0000256" key="4">
    <source>
        <dbReference type="ARBA" id="ARBA00023163"/>
    </source>
</evidence>
<name>A0AAE1P768_9EUCA</name>
<evidence type="ECO:0000313" key="9">
    <source>
        <dbReference type="Proteomes" id="UP001292094"/>
    </source>
</evidence>
<dbReference type="PANTHER" id="PTHR48068:SF4">
    <property type="entry name" value="TATA-BOX BINDING PROTEIN ASSOCIATED FACTOR 9"/>
    <property type="match status" value="1"/>
</dbReference>
<evidence type="ECO:0000256" key="1">
    <source>
        <dbReference type="ARBA" id="ARBA00004123"/>
    </source>
</evidence>
<evidence type="ECO:0000256" key="5">
    <source>
        <dbReference type="ARBA" id="ARBA00023242"/>
    </source>
</evidence>
<dbReference type="EMBL" id="JAWZYT010002800">
    <property type="protein sequence ID" value="KAK4301976.1"/>
    <property type="molecule type" value="Genomic_DNA"/>
</dbReference>
<dbReference type="GO" id="GO:0051123">
    <property type="term" value="P:RNA polymerase II preinitiation complex assembly"/>
    <property type="evidence" value="ECO:0007669"/>
    <property type="project" value="TreeGrafter"/>
</dbReference>
<keyword evidence="7" id="KW-0812">Transmembrane</keyword>
<evidence type="ECO:0000256" key="3">
    <source>
        <dbReference type="ARBA" id="ARBA00023015"/>
    </source>
</evidence>
<dbReference type="SUPFAM" id="SSF47113">
    <property type="entry name" value="Histone-fold"/>
    <property type="match status" value="1"/>
</dbReference>
<organism evidence="8 9">
    <name type="scientific">Petrolisthes manimaculis</name>
    <dbReference type="NCBI Taxonomy" id="1843537"/>
    <lineage>
        <taxon>Eukaryota</taxon>
        <taxon>Metazoa</taxon>
        <taxon>Ecdysozoa</taxon>
        <taxon>Arthropoda</taxon>
        <taxon>Crustacea</taxon>
        <taxon>Multicrustacea</taxon>
        <taxon>Malacostraca</taxon>
        <taxon>Eumalacostraca</taxon>
        <taxon>Eucarida</taxon>
        <taxon>Decapoda</taxon>
        <taxon>Pleocyemata</taxon>
        <taxon>Anomura</taxon>
        <taxon>Galatheoidea</taxon>
        <taxon>Porcellanidae</taxon>
        <taxon>Petrolisthes</taxon>
    </lineage>
</organism>
<evidence type="ECO:0008006" key="10">
    <source>
        <dbReference type="Google" id="ProtNLM"/>
    </source>
</evidence>
<keyword evidence="3" id="KW-0805">Transcription regulation</keyword>
<reference evidence="8" key="1">
    <citation type="submission" date="2023-11" db="EMBL/GenBank/DDBJ databases">
        <title>Genome assemblies of two species of porcelain crab, Petrolisthes cinctipes and Petrolisthes manimaculis (Anomura: Porcellanidae).</title>
        <authorList>
            <person name="Angst P."/>
        </authorList>
    </citation>
    <scope>NUCLEOTIDE SEQUENCE</scope>
    <source>
        <strain evidence="8">PB745_02</strain>
        <tissue evidence="8">Gill</tissue>
    </source>
</reference>
<dbReference type="GO" id="GO:0046982">
    <property type="term" value="F:protein heterodimerization activity"/>
    <property type="evidence" value="ECO:0007669"/>
    <property type="project" value="InterPro"/>
</dbReference>
<dbReference type="PANTHER" id="PTHR48068">
    <property type="entry name" value="TAF9 RNA POLYMERASE II, TATA BOX-BINDING PROTEIN (TBP)-ASSOCIATED FACTOR"/>
    <property type="match status" value="1"/>
</dbReference>
<feature type="transmembrane region" description="Helical" evidence="7">
    <location>
        <begin position="12"/>
        <end position="32"/>
    </location>
</feature>
<dbReference type="AlphaFoldDB" id="A0AAE1P768"/>
<dbReference type="GO" id="GO:0003713">
    <property type="term" value="F:transcription coactivator activity"/>
    <property type="evidence" value="ECO:0007669"/>
    <property type="project" value="TreeGrafter"/>
</dbReference>
<sequence>MCGPGGDIQLPRLLVVVWGLLLYHVLLMLVQVSEAQDLTWYKVRVSQTTLQSNEVLELANVNDLVSAMIGSQNQDTHQLFCCTDTGTCRFYDLLVVAGHDDSASGPVDQCWTWHRHPKSKVAVPKEAQVMGAILKDMGITEYDPGVVNQMLEFTYRYVTQILDDARVYANYAKKIKTIEMDDVKLAVHMMMERSFTTPPPRDLLLDVARTRNANPLPAIKANQYGIRLPPDRYCLAACNYRLKPSRKQKISSLPTPLGAGSRLGGMKLGGGGMTLGGSGGGGMKQLGGGGGMKPTISMVTTKTGNTQTVTLVQKPTPSLPSGPTQKIVSVNRPVIKVTPGPQGGGGGTPKIQLSAGNNTNSLSSNVMVNVTSASGIKVEPDLNLLKRKREDDDDSVQ</sequence>
<dbReference type="GO" id="GO:0000124">
    <property type="term" value="C:SAGA complex"/>
    <property type="evidence" value="ECO:0007669"/>
    <property type="project" value="TreeGrafter"/>
</dbReference>
<accession>A0AAE1P768</accession>
<dbReference type="CDD" id="cd07979">
    <property type="entry name" value="HFD_TAF9"/>
    <property type="match status" value="1"/>
</dbReference>
<protein>
    <recommendedName>
        <fullName evidence="10">Transcription initiation factor TFIID subunit 9</fullName>
    </recommendedName>
</protein>
<evidence type="ECO:0000256" key="6">
    <source>
        <dbReference type="SAM" id="MobiDB-lite"/>
    </source>
</evidence>
<evidence type="ECO:0000256" key="2">
    <source>
        <dbReference type="ARBA" id="ARBA00007646"/>
    </source>
</evidence>
<dbReference type="GO" id="GO:0016251">
    <property type="term" value="F:RNA polymerase II general transcription initiation factor activity"/>
    <property type="evidence" value="ECO:0007669"/>
    <property type="project" value="TreeGrafter"/>
</dbReference>
<feature type="region of interest" description="Disordered" evidence="6">
    <location>
        <begin position="338"/>
        <end position="358"/>
    </location>
</feature>
<gene>
    <name evidence="8" type="ORF">Pmani_025908</name>
</gene>
<dbReference type="InterPro" id="IPR003162">
    <property type="entry name" value="TFIID-31"/>
</dbReference>
<keyword evidence="5" id="KW-0539">Nucleus</keyword>
<comment type="subcellular location">
    <subcellularLocation>
        <location evidence="1">Nucleus</location>
    </subcellularLocation>
</comment>
<evidence type="ECO:0000256" key="7">
    <source>
        <dbReference type="SAM" id="Phobius"/>
    </source>
</evidence>
<dbReference type="FunFam" id="1.10.20.10:FF:000018">
    <property type="entry name" value="Transcription initiation factor TFIID subunit 9"/>
    <property type="match status" value="1"/>
</dbReference>
<dbReference type="GO" id="GO:0005669">
    <property type="term" value="C:transcription factor TFIID complex"/>
    <property type="evidence" value="ECO:0007669"/>
    <property type="project" value="TreeGrafter"/>
</dbReference>
<comment type="caution">
    <text evidence="8">The sequence shown here is derived from an EMBL/GenBank/DDBJ whole genome shotgun (WGS) entry which is preliminary data.</text>
</comment>
<dbReference type="InterPro" id="IPR051431">
    <property type="entry name" value="TFIID_subunit_9"/>
</dbReference>
<proteinExistence type="inferred from homology"/>